<sequence length="235" mass="24112">MPDQPSLRLARAVVFATVCLTLTTAGHAYAARCAVPPSAVGLGFLLVMGLSALLAGTERSFRTILGGLLGAQFALHVLFTSASASSAHSPASASPEAGHHAAALGGTPLHGGTAMTLAHLVAALAAAWWLRRGEAAMWSLARRVATAAGARWPRPMTVPSPALPAGRRPAVRPDAPPGLVPTAPLRYAVVRRGPPPALSTTHTLRSPFRGRASFLFTCGESSCVFPYGPGSSRSG</sequence>
<evidence type="ECO:0000313" key="4">
    <source>
        <dbReference type="EMBL" id="MFC6881015.1"/>
    </source>
</evidence>
<feature type="transmembrane region" description="Helical" evidence="2">
    <location>
        <begin position="109"/>
        <end position="130"/>
    </location>
</feature>
<comment type="caution">
    <text evidence="4">The sequence shown here is derived from an EMBL/GenBank/DDBJ whole genome shotgun (WGS) entry which is preliminary data.</text>
</comment>
<evidence type="ECO:0000313" key="5">
    <source>
        <dbReference type="Proteomes" id="UP001596380"/>
    </source>
</evidence>
<keyword evidence="2" id="KW-0812">Transmembrane</keyword>
<feature type="transmembrane region" description="Helical" evidence="2">
    <location>
        <begin position="40"/>
        <end position="57"/>
    </location>
</feature>
<evidence type="ECO:0000256" key="2">
    <source>
        <dbReference type="SAM" id="Phobius"/>
    </source>
</evidence>
<organism evidence="4 5">
    <name type="scientific">Actinomadura yumaensis</name>
    <dbReference type="NCBI Taxonomy" id="111807"/>
    <lineage>
        <taxon>Bacteria</taxon>
        <taxon>Bacillati</taxon>
        <taxon>Actinomycetota</taxon>
        <taxon>Actinomycetes</taxon>
        <taxon>Streptosporangiales</taxon>
        <taxon>Thermomonosporaceae</taxon>
        <taxon>Actinomadura</taxon>
    </lineage>
</organism>
<feature type="transmembrane region" description="Helical" evidence="2">
    <location>
        <begin position="64"/>
        <end position="89"/>
    </location>
</feature>
<protein>
    <submittedName>
        <fullName evidence="4">MFS transporter</fullName>
    </submittedName>
</protein>
<feature type="signal peptide" evidence="3">
    <location>
        <begin position="1"/>
        <end position="30"/>
    </location>
</feature>
<feature type="chain" id="PRO_5045260543" evidence="3">
    <location>
        <begin position="31"/>
        <end position="235"/>
    </location>
</feature>
<accession>A0ABW2CKS6</accession>
<dbReference type="Proteomes" id="UP001596380">
    <property type="component" value="Unassembled WGS sequence"/>
</dbReference>
<keyword evidence="3" id="KW-0732">Signal</keyword>
<keyword evidence="2" id="KW-1133">Transmembrane helix</keyword>
<keyword evidence="5" id="KW-1185">Reference proteome</keyword>
<dbReference type="RefSeq" id="WP_160819460.1">
    <property type="nucleotide sequence ID" value="NZ_JBHSXE010000001.1"/>
</dbReference>
<reference evidence="5" key="1">
    <citation type="journal article" date="2019" name="Int. J. Syst. Evol. Microbiol.">
        <title>The Global Catalogue of Microorganisms (GCM) 10K type strain sequencing project: providing services to taxonomists for standard genome sequencing and annotation.</title>
        <authorList>
            <consortium name="The Broad Institute Genomics Platform"/>
            <consortium name="The Broad Institute Genome Sequencing Center for Infectious Disease"/>
            <person name="Wu L."/>
            <person name="Ma J."/>
        </authorList>
    </citation>
    <scope>NUCLEOTIDE SEQUENCE [LARGE SCALE GENOMIC DNA]</scope>
    <source>
        <strain evidence="5">JCM 3369</strain>
    </source>
</reference>
<gene>
    <name evidence="4" type="ORF">ACFQKB_14705</name>
</gene>
<evidence type="ECO:0000256" key="3">
    <source>
        <dbReference type="SAM" id="SignalP"/>
    </source>
</evidence>
<proteinExistence type="predicted"/>
<name>A0ABW2CKS6_9ACTN</name>
<feature type="region of interest" description="Disordered" evidence="1">
    <location>
        <begin position="158"/>
        <end position="177"/>
    </location>
</feature>
<dbReference type="EMBL" id="JBHSXS010000007">
    <property type="protein sequence ID" value="MFC6881015.1"/>
    <property type="molecule type" value="Genomic_DNA"/>
</dbReference>
<evidence type="ECO:0000256" key="1">
    <source>
        <dbReference type="SAM" id="MobiDB-lite"/>
    </source>
</evidence>
<keyword evidence="2" id="KW-0472">Membrane</keyword>